<keyword evidence="10" id="KW-1185">Reference proteome</keyword>
<comment type="cofactor">
    <cofactor evidence="1 5">
        <name>FAD</name>
        <dbReference type="ChEBI" id="CHEBI:57692"/>
    </cofactor>
</comment>
<sequence length="538" mass="57873">MNVTTRLQADVVVVGAGSAGCAIAGRLSEDPNLQVVLVEAGGADRNPWIHVPIGYFKTIGSDATDWRFLTEPEKELAGRRIAWPRGKVLGGSSSINGMLYVRGHAADYDGWRDAGNTGWGWSDVLPFFRKAESQCRGADDWHGADGPLTVSDIAPDPLSDAFVQAMAQHGVRTQPDFNRGDSEGAGYFQMTTRKGRRQSAARAYLAPARHRRNLRIVTGATVSRVEIAGGRAVAVECTAGIERFRVGARREVVVACGALQSPVLLQRSGIGPGGLLQSMGIAVLRDLPGVGANLQDHLQVRLVLRCNRPLTLNDLYHRPLRRLSAGWTYLTRRSGPLVTGIHPAGAFVRVHPLAQRPDVQIHFALVSFERLGGPLDRFSGFSLSACVLYPHSRGSIRIASPDPATPAHMRAGYLDDERDRDLIVRSVPWMRQVAAQPALARLVAEEVRPGPACATPEQVLAYVRQTAFSVHHQAGTCAMGRGAQAVVDERLRVHGVDGLRVADASIMPTLVGGNTNAPSIMIGEKAADLIRADLKGAA</sequence>
<dbReference type="InterPro" id="IPR007867">
    <property type="entry name" value="GMC_OxRtase_C"/>
</dbReference>
<evidence type="ECO:0000256" key="3">
    <source>
        <dbReference type="ARBA" id="ARBA00022630"/>
    </source>
</evidence>
<feature type="domain" description="Glucose-methanol-choline oxidoreductase N-terminal" evidence="7">
    <location>
        <begin position="86"/>
        <end position="109"/>
    </location>
</feature>
<evidence type="ECO:0000259" key="8">
    <source>
        <dbReference type="PROSITE" id="PS00624"/>
    </source>
</evidence>
<dbReference type="InterPro" id="IPR036188">
    <property type="entry name" value="FAD/NAD-bd_sf"/>
</dbReference>
<evidence type="ECO:0000256" key="2">
    <source>
        <dbReference type="ARBA" id="ARBA00010790"/>
    </source>
</evidence>
<feature type="binding site" evidence="5">
    <location>
        <position position="88"/>
    </location>
    <ligand>
        <name>FAD</name>
        <dbReference type="ChEBI" id="CHEBI:57692"/>
    </ligand>
</feature>
<dbReference type="RefSeq" id="WP_201682282.1">
    <property type="nucleotide sequence ID" value="NZ_JAEQNA010000001.1"/>
</dbReference>
<evidence type="ECO:0000256" key="4">
    <source>
        <dbReference type="ARBA" id="ARBA00022827"/>
    </source>
</evidence>
<evidence type="ECO:0000259" key="7">
    <source>
        <dbReference type="PROSITE" id="PS00623"/>
    </source>
</evidence>
<protein>
    <submittedName>
        <fullName evidence="9">GMC family oxidoreductase N-terminal domain-containing protein</fullName>
    </submittedName>
</protein>
<gene>
    <name evidence="9" type="ORF">JI739_02630</name>
</gene>
<dbReference type="PANTHER" id="PTHR11552:SF147">
    <property type="entry name" value="CHOLINE DEHYDROGENASE, MITOCHONDRIAL"/>
    <property type="match status" value="1"/>
</dbReference>
<dbReference type="Gene3D" id="3.50.50.60">
    <property type="entry name" value="FAD/NAD(P)-binding domain"/>
    <property type="match status" value="1"/>
</dbReference>
<feature type="binding site" evidence="5">
    <location>
        <position position="222"/>
    </location>
    <ligand>
        <name>FAD</name>
        <dbReference type="ChEBI" id="CHEBI:57692"/>
    </ligand>
</feature>
<name>A0A936ZRA5_9BURK</name>
<dbReference type="PIRSF" id="PIRSF000137">
    <property type="entry name" value="Alcohol_oxidase"/>
    <property type="match status" value="1"/>
</dbReference>
<dbReference type="PROSITE" id="PS00624">
    <property type="entry name" value="GMC_OXRED_2"/>
    <property type="match status" value="1"/>
</dbReference>
<dbReference type="InterPro" id="IPR000172">
    <property type="entry name" value="GMC_OxRdtase_N"/>
</dbReference>
<evidence type="ECO:0000256" key="6">
    <source>
        <dbReference type="RuleBase" id="RU003968"/>
    </source>
</evidence>
<comment type="similarity">
    <text evidence="2 6">Belongs to the GMC oxidoreductase family.</text>
</comment>
<accession>A0A936ZRA5</accession>
<dbReference type="SUPFAM" id="SSF54373">
    <property type="entry name" value="FAD-linked reductases, C-terminal domain"/>
    <property type="match status" value="1"/>
</dbReference>
<keyword evidence="4 5" id="KW-0274">FAD</keyword>
<dbReference type="PROSITE" id="PS51257">
    <property type="entry name" value="PROKAR_LIPOPROTEIN"/>
    <property type="match status" value="1"/>
</dbReference>
<dbReference type="PROSITE" id="PS00623">
    <property type="entry name" value="GMC_OXRED_1"/>
    <property type="match status" value="1"/>
</dbReference>
<organism evidence="9 10">
    <name type="scientific">Ramlibacter aurantiacus</name>
    <dbReference type="NCBI Taxonomy" id="2801330"/>
    <lineage>
        <taxon>Bacteria</taxon>
        <taxon>Pseudomonadati</taxon>
        <taxon>Pseudomonadota</taxon>
        <taxon>Betaproteobacteria</taxon>
        <taxon>Burkholderiales</taxon>
        <taxon>Comamonadaceae</taxon>
        <taxon>Ramlibacter</taxon>
    </lineage>
</organism>
<dbReference type="InterPro" id="IPR012132">
    <property type="entry name" value="GMC_OxRdtase"/>
</dbReference>
<evidence type="ECO:0000313" key="9">
    <source>
        <dbReference type="EMBL" id="MBL0419234.1"/>
    </source>
</evidence>
<feature type="domain" description="Glucose-methanol-choline oxidoreductase N-terminal" evidence="8">
    <location>
        <begin position="257"/>
        <end position="271"/>
    </location>
</feature>
<dbReference type="GO" id="GO:0050660">
    <property type="term" value="F:flavin adenine dinucleotide binding"/>
    <property type="evidence" value="ECO:0007669"/>
    <property type="project" value="InterPro"/>
</dbReference>
<dbReference type="Gene3D" id="3.30.560.10">
    <property type="entry name" value="Glucose Oxidase, domain 3"/>
    <property type="match status" value="1"/>
</dbReference>
<evidence type="ECO:0000256" key="1">
    <source>
        <dbReference type="ARBA" id="ARBA00001974"/>
    </source>
</evidence>
<dbReference type="Pfam" id="PF05199">
    <property type="entry name" value="GMC_oxred_C"/>
    <property type="match status" value="1"/>
</dbReference>
<dbReference type="EMBL" id="JAEQNA010000001">
    <property type="protein sequence ID" value="MBL0419234.1"/>
    <property type="molecule type" value="Genomic_DNA"/>
</dbReference>
<dbReference type="Proteomes" id="UP000613011">
    <property type="component" value="Unassembled WGS sequence"/>
</dbReference>
<keyword evidence="3 6" id="KW-0285">Flavoprotein</keyword>
<dbReference type="GO" id="GO:0016614">
    <property type="term" value="F:oxidoreductase activity, acting on CH-OH group of donors"/>
    <property type="evidence" value="ECO:0007669"/>
    <property type="project" value="InterPro"/>
</dbReference>
<evidence type="ECO:0000256" key="5">
    <source>
        <dbReference type="PIRSR" id="PIRSR000137-2"/>
    </source>
</evidence>
<reference evidence="9" key="1">
    <citation type="submission" date="2021-01" db="EMBL/GenBank/DDBJ databases">
        <title>Ramlibacter sp. strain AW1 16S ribosomal RNA gene Genome sequencing and assembly.</title>
        <authorList>
            <person name="Kang M."/>
        </authorList>
    </citation>
    <scope>NUCLEOTIDE SEQUENCE</scope>
    <source>
        <strain evidence="9">AW1</strain>
    </source>
</reference>
<dbReference type="Pfam" id="PF00732">
    <property type="entry name" value="GMC_oxred_N"/>
    <property type="match status" value="1"/>
</dbReference>
<dbReference type="AlphaFoldDB" id="A0A936ZRA5"/>
<proteinExistence type="inferred from homology"/>
<comment type="caution">
    <text evidence="9">The sequence shown here is derived from an EMBL/GenBank/DDBJ whole genome shotgun (WGS) entry which is preliminary data.</text>
</comment>
<evidence type="ECO:0000313" key="10">
    <source>
        <dbReference type="Proteomes" id="UP000613011"/>
    </source>
</evidence>
<dbReference type="SUPFAM" id="SSF51905">
    <property type="entry name" value="FAD/NAD(P)-binding domain"/>
    <property type="match status" value="1"/>
</dbReference>
<dbReference type="PANTHER" id="PTHR11552">
    <property type="entry name" value="GLUCOSE-METHANOL-CHOLINE GMC OXIDOREDUCTASE"/>
    <property type="match status" value="1"/>
</dbReference>